<feature type="domain" description="Caspase family p20" evidence="1">
    <location>
        <begin position="14"/>
        <end position="91"/>
    </location>
</feature>
<dbReference type="AlphaFoldDB" id="A0A815FNN8"/>
<evidence type="ECO:0000259" key="1">
    <source>
        <dbReference type="PROSITE" id="PS50208"/>
    </source>
</evidence>
<organism evidence="2 3">
    <name type="scientific">Rotaria sordida</name>
    <dbReference type="NCBI Taxonomy" id="392033"/>
    <lineage>
        <taxon>Eukaryota</taxon>
        <taxon>Metazoa</taxon>
        <taxon>Spiralia</taxon>
        <taxon>Gnathifera</taxon>
        <taxon>Rotifera</taxon>
        <taxon>Eurotatoria</taxon>
        <taxon>Bdelloidea</taxon>
        <taxon>Philodinida</taxon>
        <taxon>Philodinidae</taxon>
        <taxon>Rotaria</taxon>
    </lineage>
</organism>
<dbReference type="PANTHER" id="PTHR22576">
    <property type="entry name" value="MUCOSA ASSOCIATED LYMPHOID TISSUE LYMPHOMA TRANSLOCATION PROTEIN 1/PARACASPASE"/>
    <property type="match status" value="1"/>
</dbReference>
<name>A0A815FNN8_9BILA</name>
<dbReference type="PROSITE" id="PS50208">
    <property type="entry name" value="CASPASE_P20"/>
    <property type="match status" value="1"/>
</dbReference>
<dbReference type="InterPro" id="IPR001309">
    <property type="entry name" value="Pept_C14_p20"/>
</dbReference>
<dbReference type="EMBL" id="CAJNOO010003294">
    <property type="protein sequence ID" value="CAF1329623.1"/>
    <property type="molecule type" value="Genomic_DNA"/>
</dbReference>
<proteinExistence type="predicted"/>
<dbReference type="InterPro" id="IPR029030">
    <property type="entry name" value="Caspase-like_dom_sf"/>
</dbReference>
<dbReference type="OrthoDB" id="3223806at2759"/>
<comment type="caution">
    <text evidence="2">The sequence shown here is derived from an EMBL/GenBank/DDBJ whole genome shotgun (WGS) entry which is preliminary data.</text>
</comment>
<gene>
    <name evidence="2" type="ORF">RFH988_LOCUS31189</name>
</gene>
<sequence length="121" mass="13700">MATPKKAITSSESRRKLALVIGIGKYEHCEALQNSENDANDMSIALESIEFVVTKKLHPKRVEMKRAIVDFEESIEPGDIVLFYFAGHGTQWEDQNYLVPKDTPALHGEDLNRKPVVAYLR</sequence>
<reference evidence="2" key="1">
    <citation type="submission" date="2021-02" db="EMBL/GenBank/DDBJ databases">
        <authorList>
            <person name="Nowell W R."/>
        </authorList>
    </citation>
    <scope>NUCLEOTIDE SEQUENCE</scope>
</reference>
<dbReference type="GO" id="GO:0006508">
    <property type="term" value="P:proteolysis"/>
    <property type="evidence" value="ECO:0007669"/>
    <property type="project" value="InterPro"/>
</dbReference>
<dbReference type="Gene3D" id="3.40.50.1460">
    <property type="match status" value="1"/>
</dbReference>
<dbReference type="SUPFAM" id="SSF52129">
    <property type="entry name" value="Caspase-like"/>
    <property type="match status" value="1"/>
</dbReference>
<dbReference type="Proteomes" id="UP000663882">
    <property type="component" value="Unassembled WGS sequence"/>
</dbReference>
<dbReference type="InterPro" id="IPR011600">
    <property type="entry name" value="Pept_C14_caspase"/>
</dbReference>
<protein>
    <recommendedName>
        <fullName evidence="1">Caspase family p20 domain-containing protein</fullName>
    </recommendedName>
</protein>
<evidence type="ECO:0000313" key="3">
    <source>
        <dbReference type="Proteomes" id="UP000663882"/>
    </source>
</evidence>
<dbReference type="PANTHER" id="PTHR22576:SF37">
    <property type="entry name" value="MUCOSA-ASSOCIATED LYMPHOID TISSUE LYMPHOMA TRANSLOCATION PROTEIN 1"/>
    <property type="match status" value="1"/>
</dbReference>
<evidence type="ECO:0000313" key="2">
    <source>
        <dbReference type="EMBL" id="CAF1329623.1"/>
    </source>
</evidence>
<dbReference type="InterPro" id="IPR052039">
    <property type="entry name" value="Caspase-related_regulators"/>
</dbReference>
<dbReference type="GO" id="GO:0004197">
    <property type="term" value="F:cysteine-type endopeptidase activity"/>
    <property type="evidence" value="ECO:0007669"/>
    <property type="project" value="InterPro"/>
</dbReference>
<accession>A0A815FNN8</accession>
<dbReference type="Pfam" id="PF00656">
    <property type="entry name" value="Peptidase_C14"/>
    <property type="match status" value="1"/>
</dbReference>